<feature type="region of interest" description="Disordered" evidence="1">
    <location>
        <begin position="1"/>
        <end position="23"/>
    </location>
</feature>
<dbReference type="EMBL" id="AP022314">
    <property type="protein sequence ID" value="BBU22482.1"/>
    <property type="molecule type" value="Genomic_DNA"/>
</dbReference>
<evidence type="ECO:0000313" key="2">
    <source>
        <dbReference type="EMBL" id="BBU22482.1"/>
    </source>
</evidence>
<gene>
    <name evidence="2" type="ORF">MYXE_22720</name>
</gene>
<feature type="region of interest" description="Disordered" evidence="1">
    <location>
        <begin position="96"/>
        <end position="121"/>
    </location>
</feature>
<feature type="region of interest" description="Disordered" evidence="1">
    <location>
        <begin position="168"/>
        <end position="187"/>
    </location>
</feature>
<evidence type="ECO:0000313" key="3">
    <source>
        <dbReference type="Proteomes" id="UP000464624"/>
    </source>
</evidence>
<protein>
    <submittedName>
        <fullName evidence="2">Uncharacterized protein</fullName>
    </submittedName>
</protein>
<dbReference type="Proteomes" id="UP000464624">
    <property type="component" value="Chromosome"/>
</dbReference>
<dbReference type="AlphaFoldDB" id="A0AAD1H097"/>
<name>A0AAD1H097_MYCXE</name>
<reference evidence="2 3" key="1">
    <citation type="submission" date="2019-12" db="EMBL/GenBank/DDBJ databases">
        <title>Complete genome sequence of Mycolicibacterium xenopi str. JCM15661T.</title>
        <authorList>
            <person name="Yoshida M."/>
            <person name="Fukano H."/>
            <person name="Asakura T."/>
            <person name="Hoshino Y."/>
        </authorList>
    </citation>
    <scope>NUCLEOTIDE SEQUENCE [LARGE SCALE GENOMIC DNA]</scope>
    <source>
        <strain evidence="2 3">JCM 15661T</strain>
    </source>
</reference>
<evidence type="ECO:0000256" key="1">
    <source>
        <dbReference type="SAM" id="MobiDB-lite"/>
    </source>
</evidence>
<accession>A0AAD1H097</accession>
<dbReference type="KEGG" id="mxe:MYXE_22720"/>
<organism evidence="2 3">
    <name type="scientific">Mycobacterium xenopi</name>
    <dbReference type="NCBI Taxonomy" id="1789"/>
    <lineage>
        <taxon>Bacteria</taxon>
        <taxon>Bacillati</taxon>
        <taxon>Actinomycetota</taxon>
        <taxon>Actinomycetes</taxon>
        <taxon>Mycobacteriales</taxon>
        <taxon>Mycobacteriaceae</taxon>
        <taxon>Mycobacterium</taxon>
    </lineage>
</organism>
<feature type="compositionally biased region" description="Polar residues" evidence="1">
    <location>
        <begin position="96"/>
        <end position="107"/>
    </location>
</feature>
<sequence length="232" mass="24932">MATTAASTAPDHTGQCTARDPRTRQELCASTERIGCPARTRAGEVPPQNDERHSEVLQALHGSPRLCRYRVERGGPSHRRSQSLWQPLLLLRSPGVRTTPSPCSANNAGHPGRRAQPASTQHQTERVSELTGVALVVMPLVGRANHILAAGWARRPPRLWSVWRSSPAGPAVGGSTPRSGWRSPPSRLAGHPLLTRQGLLLLKGREGRTRFADSVSGCASVNRSVIVASSVL</sequence>
<proteinExistence type="predicted"/>